<dbReference type="NCBIfam" id="TIGR02500">
    <property type="entry name" value="type_III_yscD"/>
    <property type="match status" value="1"/>
</dbReference>
<sequence>MPSKFKILWLNGPLSGRQLVIPEGTFTVGEDGDVLAVLDKLKLIEFDVNEEKVELITQTPVWIDGIKPDETITEIPLGSVIEIEGIAFILGLSSEEIQKKAIPKRKLTKKRASNLLLIGLSAFSALLILALLVDPVEAPQHEVTPQEWVSQRLTLNELDGIKALWSDNGVVTFNGFCDDSRKLAQFIEEVKNHGILFVEHAECTDQLVTDVRQVLGQNGFKNVTVTQDPTPGSVTITGAIQAGEEWDKAVKMLKGISGLMSWHVLNQSGVQLQTLIDELRKKDLLANLMLTQLDEAIVITGEVDRKVEEKVMKAARALKPIQQNGIKLVFQNIPVRNEVNRILTSAIVSFGGSHDDPFIELENGVRLSQGSEIDNGYVIKFIDINGIDLSKSGQVIHIPLLL</sequence>
<dbReference type="OrthoDB" id="7066518at2"/>
<evidence type="ECO:0000259" key="2">
    <source>
        <dbReference type="Pfam" id="PF21937"/>
    </source>
</evidence>
<keyword evidence="1" id="KW-1133">Transmembrane helix</keyword>
<evidence type="ECO:0000313" key="4">
    <source>
        <dbReference type="Proteomes" id="UP000281474"/>
    </source>
</evidence>
<dbReference type="RefSeq" id="WP_121838959.1">
    <property type="nucleotide sequence ID" value="NZ_ML014776.1"/>
</dbReference>
<proteinExistence type="predicted"/>
<evidence type="ECO:0000313" key="3">
    <source>
        <dbReference type="EMBL" id="RLV59790.1"/>
    </source>
</evidence>
<dbReference type="Proteomes" id="UP000281474">
    <property type="component" value="Unassembled WGS sequence"/>
</dbReference>
<dbReference type="Pfam" id="PF21937">
    <property type="entry name" value="Yop-YscD_ppl_2nd"/>
    <property type="match status" value="1"/>
</dbReference>
<feature type="domain" description="YscD-like Bon-like" evidence="2">
    <location>
        <begin position="205"/>
        <end position="267"/>
    </location>
</feature>
<dbReference type="InterPro" id="IPR012843">
    <property type="entry name" value="YscD"/>
</dbReference>
<name>A0A3L8PWU7_9GAMM</name>
<feature type="transmembrane region" description="Helical" evidence="1">
    <location>
        <begin position="114"/>
        <end position="133"/>
    </location>
</feature>
<evidence type="ECO:0000256" key="1">
    <source>
        <dbReference type="SAM" id="Phobius"/>
    </source>
</evidence>
<reference evidence="3 4" key="1">
    <citation type="submission" date="2018-09" db="EMBL/GenBank/DDBJ databases">
        <title>Phylogeny of the Shewanellaceae, and recommendation for two new genera, Pseudoshewanella and Parashewanella.</title>
        <authorList>
            <person name="Wang G."/>
        </authorList>
    </citation>
    <scope>NUCLEOTIDE SEQUENCE [LARGE SCALE GENOMIC DNA]</scope>
    <source>
        <strain evidence="3 4">C51</strain>
    </source>
</reference>
<keyword evidence="1" id="KW-0812">Transmembrane</keyword>
<dbReference type="EMBL" id="QZEI01000027">
    <property type="protein sequence ID" value="RLV59790.1"/>
    <property type="molecule type" value="Genomic_DNA"/>
</dbReference>
<dbReference type="AlphaFoldDB" id="A0A3L8PWU7"/>
<accession>A0A3L8PWU7</accession>
<keyword evidence="4" id="KW-1185">Reference proteome</keyword>
<comment type="caution">
    <text evidence="3">The sequence shown here is derived from an EMBL/GenBank/DDBJ whole genome shotgun (WGS) entry which is preliminary data.</text>
</comment>
<dbReference type="InterPro" id="IPR053947">
    <property type="entry name" value="YscD_ppl__2nd"/>
</dbReference>
<gene>
    <name evidence="3" type="ORF">D5018_10500</name>
</gene>
<organism evidence="3 4">
    <name type="scientific">Parashewanella curva</name>
    <dbReference type="NCBI Taxonomy" id="2338552"/>
    <lineage>
        <taxon>Bacteria</taxon>
        <taxon>Pseudomonadati</taxon>
        <taxon>Pseudomonadota</taxon>
        <taxon>Gammaproteobacteria</taxon>
        <taxon>Alteromonadales</taxon>
        <taxon>Shewanellaceae</taxon>
        <taxon>Parashewanella</taxon>
    </lineage>
</organism>
<protein>
    <submittedName>
        <fullName evidence="3">EscD/YscD/HrpQ family type III secretion system inner membrane ring protein</fullName>
    </submittedName>
</protein>
<keyword evidence="1" id="KW-0472">Membrane</keyword>